<dbReference type="InterPro" id="IPR021937">
    <property type="entry name" value="DUF3551"/>
</dbReference>
<evidence type="ECO:0000256" key="1">
    <source>
        <dbReference type="SAM" id="SignalP"/>
    </source>
</evidence>
<dbReference type="AlphaFoldDB" id="A0A7S9D890"/>
<organism evidence="2 3">
    <name type="scientific">Bradyrhizobium commune</name>
    <dbReference type="NCBI Taxonomy" id="83627"/>
    <lineage>
        <taxon>Bacteria</taxon>
        <taxon>Pseudomonadati</taxon>
        <taxon>Pseudomonadota</taxon>
        <taxon>Alphaproteobacteria</taxon>
        <taxon>Hyphomicrobiales</taxon>
        <taxon>Nitrobacteraceae</taxon>
        <taxon>Bradyrhizobium</taxon>
    </lineage>
</organism>
<evidence type="ECO:0000313" key="2">
    <source>
        <dbReference type="EMBL" id="QPF93023.1"/>
    </source>
</evidence>
<dbReference type="KEGG" id="bcou:IC761_07045"/>
<evidence type="ECO:0000313" key="3">
    <source>
        <dbReference type="Proteomes" id="UP000594621"/>
    </source>
</evidence>
<reference evidence="2 3" key="1">
    <citation type="submission" date="2020-09" db="EMBL/GenBank/DDBJ databases">
        <title>Complete genomes of bradyrhizobia occurring on native shrubby legumes in Australia.</title>
        <authorList>
            <person name="Lafay B."/>
        </authorList>
    </citation>
    <scope>NUCLEOTIDE SEQUENCE [LARGE SCALE GENOMIC DNA]</scope>
    <source>
        <strain evidence="2 3">BDV5040</strain>
    </source>
</reference>
<proteinExistence type="predicted"/>
<protein>
    <submittedName>
        <fullName evidence="2">DUF3551 domain-containing protein</fullName>
    </submittedName>
</protein>
<dbReference type="RefSeq" id="WP_195802542.1">
    <property type="nucleotide sequence ID" value="NZ_CP061379.1"/>
</dbReference>
<dbReference type="Proteomes" id="UP000594621">
    <property type="component" value="Chromosome"/>
</dbReference>
<keyword evidence="1" id="KW-0732">Signal</keyword>
<dbReference type="EMBL" id="CP061379">
    <property type="protein sequence ID" value="QPF93023.1"/>
    <property type="molecule type" value="Genomic_DNA"/>
</dbReference>
<dbReference type="Pfam" id="PF12071">
    <property type="entry name" value="DUF3551"/>
    <property type="match status" value="1"/>
</dbReference>
<feature type="signal peptide" evidence="1">
    <location>
        <begin position="1"/>
        <end position="26"/>
    </location>
</feature>
<keyword evidence="3" id="KW-1185">Reference proteome</keyword>
<feature type="chain" id="PRO_5032865338" evidence="1">
    <location>
        <begin position="27"/>
        <end position="70"/>
    </location>
</feature>
<name>A0A7S9D890_9BRAD</name>
<gene>
    <name evidence="2" type="ORF">IC761_07045</name>
</gene>
<accession>A0A7S9D890</accession>
<sequence>MRKFIFVATAILGTLAITPLSTSAQAQQSPQNQWCSKFKGHTNCRYSTEEQCRASRSGRGGTCFARQASQ</sequence>